<name>A0A9P0LCL9_ACAOB</name>
<reference evidence="2" key="1">
    <citation type="submission" date="2022-03" db="EMBL/GenBank/DDBJ databases">
        <authorList>
            <person name="Sayadi A."/>
        </authorList>
    </citation>
    <scope>NUCLEOTIDE SEQUENCE</scope>
</reference>
<dbReference type="PANTHER" id="PTHR11008:SF9">
    <property type="entry name" value="PROTEIN TAKEOUT-LIKE PROTEIN"/>
    <property type="match status" value="1"/>
</dbReference>
<evidence type="ECO:0000313" key="3">
    <source>
        <dbReference type="Proteomes" id="UP001152888"/>
    </source>
</evidence>
<evidence type="ECO:0000256" key="1">
    <source>
        <dbReference type="SAM" id="SignalP"/>
    </source>
</evidence>
<dbReference type="Proteomes" id="UP001152888">
    <property type="component" value="Unassembled WGS sequence"/>
</dbReference>
<organism evidence="2 3">
    <name type="scientific">Acanthoscelides obtectus</name>
    <name type="common">Bean weevil</name>
    <name type="synonym">Bruchus obtectus</name>
    <dbReference type="NCBI Taxonomy" id="200917"/>
    <lineage>
        <taxon>Eukaryota</taxon>
        <taxon>Metazoa</taxon>
        <taxon>Ecdysozoa</taxon>
        <taxon>Arthropoda</taxon>
        <taxon>Hexapoda</taxon>
        <taxon>Insecta</taxon>
        <taxon>Pterygota</taxon>
        <taxon>Neoptera</taxon>
        <taxon>Endopterygota</taxon>
        <taxon>Coleoptera</taxon>
        <taxon>Polyphaga</taxon>
        <taxon>Cucujiformia</taxon>
        <taxon>Chrysomeloidea</taxon>
        <taxon>Chrysomelidae</taxon>
        <taxon>Bruchinae</taxon>
        <taxon>Bruchini</taxon>
        <taxon>Acanthoscelides</taxon>
    </lineage>
</organism>
<dbReference type="InterPro" id="IPR010562">
    <property type="entry name" value="Haemolymph_juvenile_hormone-bd"/>
</dbReference>
<dbReference type="InterPro" id="IPR038606">
    <property type="entry name" value="To_sf"/>
</dbReference>
<comment type="caution">
    <text evidence="2">The sequence shown here is derived from an EMBL/GenBank/DDBJ whole genome shotgun (WGS) entry which is preliminary data.</text>
</comment>
<feature type="signal peptide" evidence="1">
    <location>
        <begin position="1"/>
        <end position="19"/>
    </location>
</feature>
<dbReference type="SMART" id="SM00700">
    <property type="entry name" value="JHBP"/>
    <property type="match status" value="1"/>
</dbReference>
<sequence length="254" mass="29255">MKLLLGLVIIFCSTGLLKCSITICKKKVPKFPVSYNDIQSTMKDLVIGDKDIHIDHTSFNFTHPAIRLAGELDRVTVSNMFEYTLHKFEFIDIKHYLIFNITFHNISVEGLYDMRGNLGELFDIFGKGDFWFQMINFNIAATMEWPPYVNTTAICATSDVDVSVQQVKNHFYNLMGDPELEELMNDAMESLGPEMVQILWKEFKEFYGDYIRKIIEDIINGNKFTGITSHVLQATVQNLKQLDWLPGISDLIKF</sequence>
<dbReference type="EMBL" id="CAKOFQ010007048">
    <property type="protein sequence ID" value="CAH1988627.1"/>
    <property type="molecule type" value="Genomic_DNA"/>
</dbReference>
<evidence type="ECO:0000313" key="2">
    <source>
        <dbReference type="EMBL" id="CAH1988627.1"/>
    </source>
</evidence>
<proteinExistence type="predicted"/>
<keyword evidence="3" id="KW-1185">Reference proteome</keyword>
<protein>
    <submittedName>
        <fullName evidence="2">Uncharacterized protein</fullName>
    </submittedName>
</protein>
<dbReference type="OrthoDB" id="6380971at2759"/>
<dbReference type="AlphaFoldDB" id="A0A9P0LCL9"/>
<dbReference type="PANTHER" id="PTHR11008">
    <property type="entry name" value="PROTEIN TAKEOUT-LIKE PROTEIN"/>
    <property type="match status" value="1"/>
</dbReference>
<dbReference type="Pfam" id="PF06585">
    <property type="entry name" value="JHBP"/>
    <property type="match status" value="1"/>
</dbReference>
<dbReference type="Gene3D" id="3.15.10.30">
    <property type="entry name" value="Haemolymph juvenile hormone binding protein"/>
    <property type="match status" value="1"/>
</dbReference>
<keyword evidence="1" id="KW-0732">Signal</keyword>
<accession>A0A9P0LCL9</accession>
<feature type="chain" id="PRO_5040501178" evidence="1">
    <location>
        <begin position="20"/>
        <end position="254"/>
    </location>
</feature>
<gene>
    <name evidence="2" type="ORF">ACAOBT_LOCUS18590</name>
</gene>